<evidence type="ECO:0000256" key="3">
    <source>
        <dbReference type="ARBA" id="ARBA00023163"/>
    </source>
</evidence>
<evidence type="ECO:0000256" key="2">
    <source>
        <dbReference type="ARBA" id="ARBA00023125"/>
    </source>
</evidence>
<dbReference type="Gene3D" id="2.10.109.10">
    <property type="entry name" value="Umud Fragment, subunit A"/>
    <property type="match status" value="1"/>
</dbReference>
<keyword evidence="1" id="KW-0805">Transcription regulation</keyword>
<dbReference type="PANTHER" id="PTHR40661">
    <property type="match status" value="1"/>
</dbReference>
<reference evidence="5 6" key="1">
    <citation type="journal article" date="2021" name="Pathogens">
        <title>Isolation and Characterization of Kingella bonacorsii sp. nov., A Novel Kingella Species Detected in a Stable Periodontitis Subject.</title>
        <authorList>
            <person name="Antezack A."/>
            <person name="Boxberger M."/>
            <person name="Rolland C."/>
            <person name="Monnet-Corti V."/>
            <person name="La Scola B."/>
        </authorList>
    </citation>
    <scope>NUCLEOTIDE SEQUENCE [LARGE SCALE GENOMIC DNA]</scope>
    <source>
        <strain evidence="5 6">Marseille-Q4569</strain>
    </source>
</reference>
<dbReference type="EMBL" id="JAEHNZ010000001">
    <property type="protein sequence ID" value="MBK0395867.1"/>
    <property type="molecule type" value="Genomic_DNA"/>
</dbReference>
<dbReference type="InterPro" id="IPR036286">
    <property type="entry name" value="LexA/Signal_pep-like_sf"/>
</dbReference>
<organism evidence="5 6">
    <name type="scientific">Kingella bonacorsii</name>
    <dbReference type="NCBI Taxonomy" id="2796361"/>
    <lineage>
        <taxon>Bacteria</taxon>
        <taxon>Pseudomonadati</taxon>
        <taxon>Pseudomonadota</taxon>
        <taxon>Betaproteobacteria</taxon>
        <taxon>Neisseriales</taxon>
        <taxon>Neisseriaceae</taxon>
        <taxon>Kingella</taxon>
    </lineage>
</organism>
<evidence type="ECO:0000259" key="4">
    <source>
        <dbReference type="Pfam" id="PF00717"/>
    </source>
</evidence>
<dbReference type="InterPro" id="IPR039418">
    <property type="entry name" value="LexA-like"/>
</dbReference>
<protein>
    <submittedName>
        <fullName evidence="5">S24 family peptidase</fullName>
    </submittedName>
</protein>
<keyword evidence="6" id="KW-1185">Reference proteome</keyword>
<evidence type="ECO:0000313" key="5">
    <source>
        <dbReference type="EMBL" id="MBK0395867.1"/>
    </source>
</evidence>
<evidence type="ECO:0000313" key="6">
    <source>
        <dbReference type="Proteomes" id="UP000614058"/>
    </source>
</evidence>
<feature type="domain" description="Peptidase S24/S26A/S26B/S26C" evidence="4">
    <location>
        <begin position="44"/>
        <end position="132"/>
    </location>
</feature>
<dbReference type="RefSeq" id="WP_003794176.1">
    <property type="nucleotide sequence ID" value="NZ_JAEHNZ010000001.1"/>
</dbReference>
<gene>
    <name evidence="5" type="ORF">JDW22_04535</name>
</gene>
<keyword evidence="2" id="KW-0238">DNA-binding</keyword>
<keyword evidence="3" id="KW-0804">Transcription</keyword>
<dbReference type="CDD" id="cd06529">
    <property type="entry name" value="S24_LexA-like"/>
    <property type="match status" value="1"/>
</dbReference>
<dbReference type="InterPro" id="IPR015927">
    <property type="entry name" value="Peptidase_S24_S26A/B/C"/>
</dbReference>
<sequence>MNATDFIPAHLISDTPPDGSPPPKKGHTAPLLLSKELFNELGIADAQTCGIVIGYGEAMKPTISGKCELLVDLSDNKLAEGNIYVLEIGSRALIRRVKLLLRQIILACDNPNYPDMVVEGEDLSRLKVIGRVRYIGQRV</sequence>
<dbReference type="SUPFAM" id="SSF51306">
    <property type="entry name" value="LexA/Signal peptidase"/>
    <property type="match status" value="1"/>
</dbReference>
<accession>A0ABS1BRI7</accession>
<dbReference type="Pfam" id="PF00717">
    <property type="entry name" value="Peptidase_S24"/>
    <property type="match status" value="1"/>
</dbReference>
<dbReference type="PANTHER" id="PTHR40661:SF3">
    <property type="entry name" value="FELS-1 PROPHAGE TRANSCRIPTIONAL REGULATOR"/>
    <property type="match status" value="1"/>
</dbReference>
<comment type="caution">
    <text evidence="5">The sequence shown here is derived from an EMBL/GenBank/DDBJ whole genome shotgun (WGS) entry which is preliminary data.</text>
</comment>
<proteinExistence type="predicted"/>
<dbReference type="GeneID" id="84907009"/>
<name>A0ABS1BRI7_9NEIS</name>
<dbReference type="Proteomes" id="UP000614058">
    <property type="component" value="Unassembled WGS sequence"/>
</dbReference>
<evidence type="ECO:0000256" key="1">
    <source>
        <dbReference type="ARBA" id="ARBA00023015"/>
    </source>
</evidence>